<feature type="domain" description="AB hydrolase-1" evidence="2">
    <location>
        <begin position="36"/>
        <end position="143"/>
    </location>
</feature>
<dbReference type="InterPro" id="IPR000073">
    <property type="entry name" value="AB_hydrolase_1"/>
</dbReference>
<keyword evidence="4" id="KW-1185">Reference proteome</keyword>
<keyword evidence="3" id="KW-0378">Hydrolase</keyword>
<dbReference type="InterPro" id="IPR029058">
    <property type="entry name" value="AB_hydrolase_fold"/>
</dbReference>
<keyword evidence="1" id="KW-0732">Signal</keyword>
<name>A0A934RV44_9BACT</name>
<dbReference type="AlphaFoldDB" id="A0A934RV44"/>
<dbReference type="EMBL" id="JAENIO010000062">
    <property type="protein sequence ID" value="MBK1835569.1"/>
    <property type="molecule type" value="Genomic_DNA"/>
</dbReference>
<dbReference type="RefSeq" id="WP_200393005.1">
    <property type="nucleotide sequence ID" value="NZ_JAENIO010000062.1"/>
</dbReference>
<protein>
    <submittedName>
        <fullName evidence="3">Alpha/beta fold hydrolase</fullName>
    </submittedName>
</protein>
<feature type="chain" id="PRO_5037336251" evidence="1">
    <location>
        <begin position="29"/>
        <end position="227"/>
    </location>
</feature>
<dbReference type="Proteomes" id="UP000604083">
    <property type="component" value="Unassembled WGS sequence"/>
</dbReference>
<reference evidence="3" key="1">
    <citation type="submission" date="2021-01" db="EMBL/GenBank/DDBJ databases">
        <title>Modified the classification status of verrucomicrobia.</title>
        <authorList>
            <person name="Feng X."/>
        </authorList>
    </citation>
    <scope>NUCLEOTIDE SEQUENCE</scope>
    <source>
        <strain evidence="3">KCTC 12986</strain>
    </source>
</reference>
<dbReference type="Gene3D" id="3.40.50.1820">
    <property type="entry name" value="alpha/beta hydrolase"/>
    <property type="match status" value="1"/>
</dbReference>
<accession>A0A934RV44</accession>
<organism evidence="3 4">
    <name type="scientific">Roseibacillus ishigakijimensis</name>
    <dbReference type="NCBI Taxonomy" id="454146"/>
    <lineage>
        <taxon>Bacteria</taxon>
        <taxon>Pseudomonadati</taxon>
        <taxon>Verrucomicrobiota</taxon>
        <taxon>Verrucomicrobiia</taxon>
        <taxon>Verrucomicrobiales</taxon>
        <taxon>Verrucomicrobiaceae</taxon>
        <taxon>Roseibacillus</taxon>
    </lineage>
</organism>
<dbReference type="SUPFAM" id="SSF53474">
    <property type="entry name" value="alpha/beta-Hydrolases"/>
    <property type="match status" value="1"/>
</dbReference>
<evidence type="ECO:0000259" key="2">
    <source>
        <dbReference type="Pfam" id="PF00561"/>
    </source>
</evidence>
<evidence type="ECO:0000313" key="3">
    <source>
        <dbReference type="EMBL" id="MBK1835569.1"/>
    </source>
</evidence>
<sequence>MKFFPPVLFALLLSLVLGSCTVPPPPGASTPPRPSTVIVVHGLYAGSGHVRPLQEALTARGFHCLTPNLQPANGSVSIETLARQLGQFVTENTAAEDPLQFVGHSMGGLVSLQLLQDPVWARRCRGLATIATPHQGTVLANLHGGPAGREMTPGSLFLRNLHARPPSFPVTTFRSTRDLVIIPNISSELSNADNRVITAPGHNEILQQTDLHDQLAQLIRSRDQIRP</sequence>
<dbReference type="PROSITE" id="PS51257">
    <property type="entry name" value="PROKAR_LIPOPROTEIN"/>
    <property type="match status" value="1"/>
</dbReference>
<dbReference type="PANTHER" id="PTHR37946">
    <property type="entry name" value="SLL1969 PROTEIN"/>
    <property type="match status" value="1"/>
</dbReference>
<feature type="signal peptide" evidence="1">
    <location>
        <begin position="1"/>
        <end position="28"/>
    </location>
</feature>
<comment type="caution">
    <text evidence="3">The sequence shown here is derived from an EMBL/GenBank/DDBJ whole genome shotgun (WGS) entry which is preliminary data.</text>
</comment>
<evidence type="ECO:0000313" key="4">
    <source>
        <dbReference type="Proteomes" id="UP000604083"/>
    </source>
</evidence>
<proteinExistence type="predicted"/>
<evidence type="ECO:0000256" key="1">
    <source>
        <dbReference type="SAM" id="SignalP"/>
    </source>
</evidence>
<dbReference type="Pfam" id="PF00561">
    <property type="entry name" value="Abhydrolase_1"/>
    <property type="match status" value="1"/>
</dbReference>
<dbReference type="PANTHER" id="PTHR37946:SF1">
    <property type="entry name" value="SLL1969 PROTEIN"/>
    <property type="match status" value="1"/>
</dbReference>
<dbReference type="GO" id="GO:0016787">
    <property type="term" value="F:hydrolase activity"/>
    <property type="evidence" value="ECO:0007669"/>
    <property type="project" value="UniProtKB-KW"/>
</dbReference>
<gene>
    <name evidence="3" type="ORF">JIN78_15990</name>
</gene>